<organism evidence="1 2">
    <name type="scientific">Parasporobacterium paucivorans DSM 15970</name>
    <dbReference type="NCBI Taxonomy" id="1122934"/>
    <lineage>
        <taxon>Bacteria</taxon>
        <taxon>Bacillati</taxon>
        <taxon>Bacillota</taxon>
        <taxon>Clostridia</taxon>
        <taxon>Lachnospirales</taxon>
        <taxon>Lachnospiraceae</taxon>
        <taxon>Parasporobacterium</taxon>
    </lineage>
</organism>
<keyword evidence="1" id="KW-0413">Isomerase</keyword>
<dbReference type="AlphaFoldDB" id="A0A1M6CZX8"/>
<dbReference type="Proteomes" id="UP000184342">
    <property type="component" value="Unassembled WGS sequence"/>
</dbReference>
<evidence type="ECO:0000313" key="2">
    <source>
        <dbReference type="Proteomes" id="UP000184342"/>
    </source>
</evidence>
<reference evidence="1 2" key="1">
    <citation type="submission" date="2016-11" db="EMBL/GenBank/DDBJ databases">
        <authorList>
            <person name="Jaros S."/>
            <person name="Januszkiewicz K."/>
            <person name="Wedrychowicz H."/>
        </authorList>
    </citation>
    <scope>NUCLEOTIDE SEQUENCE [LARGE SCALE GENOMIC DNA]</scope>
    <source>
        <strain evidence="1 2">DSM 15970</strain>
    </source>
</reference>
<dbReference type="STRING" id="1122934.SAMN02745691_00634"/>
<dbReference type="PANTHER" id="PTHR13887">
    <property type="entry name" value="GLUTATHIONE S-TRANSFERASE KAPPA"/>
    <property type="match status" value="1"/>
</dbReference>
<dbReference type="Gene3D" id="3.40.30.10">
    <property type="entry name" value="Glutaredoxin"/>
    <property type="match status" value="1"/>
</dbReference>
<protein>
    <submittedName>
        <fullName evidence="1">Predicted dithiol-disulfide isomerase, DsbA family</fullName>
    </submittedName>
</protein>
<keyword evidence="2" id="KW-1185">Reference proteome</keyword>
<dbReference type="PANTHER" id="PTHR13887:SF54">
    <property type="entry name" value="DSBA FAMILY PROTEIN"/>
    <property type="match status" value="1"/>
</dbReference>
<dbReference type="GO" id="GO:0016853">
    <property type="term" value="F:isomerase activity"/>
    <property type="evidence" value="ECO:0007669"/>
    <property type="project" value="UniProtKB-KW"/>
</dbReference>
<proteinExistence type="predicted"/>
<dbReference type="RefSeq" id="WP_242941630.1">
    <property type="nucleotide sequence ID" value="NZ_FQYT01000005.1"/>
</dbReference>
<dbReference type="CDD" id="cd03025">
    <property type="entry name" value="DsbA_FrnE_like"/>
    <property type="match status" value="1"/>
</dbReference>
<sequence>MERRDEMKSNKKIDIIEFTDPVCTWCWGSEPFLRKLETWYGDQLEVKYVMGGLVKDIRDFYDSYNDIGRDPERSNKQIVKHWVEASERHGMPVESEGFHLFSNEYPSTYPQNIAYKAAQMENQVLADKFLRRMREASSAEAKQTSRPEVQIELASEVGLDISKFLERLSDGSAEAAFQEDLKITQKYGVRGFPTFLVRYGDKEILLHSYQSFESFQAVINSLTAGSVTGSRPEKTEENVLGFISKYERVAPIELQMCFDMTTREYTEMIDKLLKKNQCRTIRAGNGVFIEAVTSPLSCDTISGVCSL</sequence>
<dbReference type="InterPro" id="IPR036249">
    <property type="entry name" value="Thioredoxin-like_sf"/>
</dbReference>
<evidence type="ECO:0000313" key="1">
    <source>
        <dbReference type="EMBL" id="SHI66557.1"/>
    </source>
</evidence>
<accession>A0A1M6CZX8</accession>
<dbReference type="Pfam" id="PF13743">
    <property type="entry name" value="Thioredoxin_5"/>
    <property type="match status" value="1"/>
</dbReference>
<name>A0A1M6CZX8_9FIRM</name>
<gene>
    <name evidence="1" type="ORF">SAMN02745691_00634</name>
</gene>
<dbReference type="SUPFAM" id="SSF52833">
    <property type="entry name" value="Thioredoxin-like"/>
    <property type="match status" value="1"/>
</dbReference>
<dbReference type="EMBL" id="FQYT01000005">
    <property type="protein sequence ID" value="SHI66557.1"/>
    <property type="molecule type" value="Genomic_DNA"/>
</dbReference>